<evidence type="ECO:0000256" key="1">
    <source>
        <dbReference type="SAM" id="MobiDB-lite"/>
    </source>
</evidence>
<dbReference type="InterPro" id="IPR029787">
    <property type="entry name" value="Nucleotide_cyclase"/>
</dbReference>
<dbReference type="SMART" id="SM00267">
    <property type="entry name" value="GGDEF"/>
    <property type="match status" value="1"/>
</dbReference>
<dbReference type="SUPFAM" id="SSF55073">
    <property type="entry name" value="Nucleotide cyclase"/>
    <property type="match status" value="1"/>
</dbReference>
<feature type="transmembrane region" description="Helical" evidence="2">
    <location>
        <begin position="189"/>
        <end position="209"/>
    </location>
</feature>
<feature type="transmembrane region" description="Helical" evidence="2">
    <location>
        <begin position="141"/>
        <end position="160"/>
    </location>
</feature>
<accession>R7Y9D6</accession>
<feature type="compositionally biased region" description="Basic and acidic residues" evidence="1">
    <location>
        <begin position="13"/>
        <end position="33"/>
    </location>
</feature>
<keyword evidence="2" id="KW-1133">Transmembrane helix</keyword>
<dbReference type="PROSITE" id="PS50887">
    <property type="entry name" value="GGDEF"/>
    <property type="match status" value="1"/>
</dbReference>
<keyword evidence="2" id="KW-0812">Transmembrane</keyword>
<evidence type="ECO:0000259" key="3">
    <source>
        <dbReference type="PROSITE" id="PS50887"/>
    </source>
</evidence>
<dbReference type="GO" id="GO:0052621">
    <property type="term" value="F:diguanylate cyclase activity"/>
    <property type="evidence" value="ECO:0007669"/>
    <property type="project" value="TreeGrafter"/>
</dbReference>
<dbReference type="Proteomes" id="UP000013569">
    <property type="component" value="Unassembled WGS sequence"/>
</dbReference>
<dbReference type="EMBL" id="AQPW01000011">
    <property type="protein sequence ID" value="EON32608.1"/>
    <property type="molecule type" value="Genomic_DNA"/>
</dbReference>
<feature type="transmembrane region" description="Helical" evidence="2">
    <location>
        <begin position="215"/>
        <end position="235"/>
    </location>
</feature>
<feature type="region of interest" description="Disordered" evidence="1">
    <location>
        <begin position="418"/>
        <end position="440"/>
    </location>
</feature>
<dbReference type="CDD" id="cd01949">
    <property type="entry name" value="GGDEF"/>
    <property type="match status" value="1"/>
</dbReference>
<dbReference type="PANTHER" id="PTHR45138">
    <property type="entry name" value="REGULATORY COMPONENTS OF SENSORY TRANSDUCTION SYSTEM"/>
    <property type="match status" value="1"/>
</dbReference>
<dbReference type="PANTHER" id="PTHR45138:SF9">
    <property type="entry name" value="DIGUANYLATE CYCLASE DGCM-RELATED"/>
    <property type="match status" value="1"/>
</dbReference>
<feature type="domain" description="GGDEF" evidence="3">
    <location>
        <begin position="282"/>
        <end position="418"/>
    </location>
</feature>
<gene>
    <name evidence="4" type="ORF">GTC6_11226</name>
</gene>
<evidence type="ECO:0000313" key="5">
    <source>
        <dbReference type="Proteomes" id="UP000013569"/>
    </source>
</evidence>
<proteinExistence type="predicted"/>
<dbReference type="Pfam" id="PF00990">
    <property type="entry name" value="GGDEF"/>
    <property type="match status" value="1"/>
</dbReference>
<dbReference type="AlphaFoldDB" id="R7Y9D6"/>
<protein>
    <submittedName>
        <fullName evidence="4">Diguanylate cyclase</fullName>
    </submittedName>
</protein>
<evidence type="ECO:0000313" key="4">
    <source>
        <dbReference type="EMBL" id="EON32608.1"/>
    </source>
</evidence>
<keyword evidence="2" id="KW-0472">Membrane</keyword>
<name>R7Y9D6_9ACTN</name>
<evidence type="ECO:0000256" key="2">
    <source>
        <dbReference type="SAM" id="Phobius"/>
    </source>
</evidence>
<feature type="transmembrane region" description="Helical" evidence="2">
    <location>
        <begin position="107"/>
        <end position="134"/>
    </location>
</feature>
<dbReference type="InterPro" id="IPR050469">
    <property type="entry name" value="Diguanylate_Cyclase"/>
</dbReference>
<dbReference type="InterPro" id="IPR000160">
    <property type="entry name" value="GGDEF_dom"/>
</dbReference>
<dbReference type="InterPro" id="IPR043128">
    <property type="entry name" value="Rev_trsase/Diguanyl_cyclase"/>
</dbReference>
<feature type="region of interest" description="Disordered" evidence="1">
    <location>
        <begin position="1"/>
        <end position="33"/>
    </location>
</feature>
<dbReference type="Gene3D" id="3.30.70.270">
    <property type="match status" value="1"/>
</dbReference>
<comment type="caution">
    <text evidence="4">The sequence shown here is derived from an EMBL/GenBank/DDBJ whole genome shotgun (WGS) entry which is preliminary data.</text>
</comment>
<dbReference type="NCBIfam" id="TIGR00254">
    <property type="entry name" value="GGDEF"/>
    <property type="match status" value="1"/>
</dbReference>
<sequence length="440" mass="46902">MISASHTGAHTRVVSEKEDAAIDHPEHEGPDARRTVRFRALRHGPMTGEITGHRHLYDDADHVFKQVRMRERHVRITISVLVAVCGILGTIALFTPSGTQGSAPRSIALGIAVATTIPMAFAVSRVHLGVIWWTKQSSLRGFNTAFVLWADAVLTVALLAITDITLAQFCAAIFAVVGSYVAHFVRSPVAYAHMIYSSIAVGALGILSWSNGTPILSVVFTTLALLVVTNGTTALHRSYTSDFQRSLKHQLIMANTDSLTGLLNRRGFLYATATMLRRSPARPFALLTADVDRFKGINDEHGHATGDDVLERVAAILQGATDGQAIVARLGGDEFAIAALADETSVRALAERIRTQLITTRKGATASVSLGIAVGVTPAGHMSSADANAFIRHEFEVADDALFDAKAAGRGTYVVAGRPTFGPATGAPPDSADRRGREPA</sequence>
<reference evidence="4 5" key="1">
    <citation type="journal article" date="2013" name="Genome Announc.">
        <title>Draft Genome Sequence of a Benzothiophene-Desulfurizing Bacterium, Gordona terrae Strain C-6.</title>
        <authorList>
            <person name="Wang W."/>
            <person name="Ma T."/>
            <person name="Ren Y."/>
            <person name="Li G."/>
        </authorList>
    </citation>
    <scope>NUCLEOTIDE SEQUENCE [LARGE SCALE GENOMIC DNA]</scope>
    <source>
        <strain evidence="4 5">C-6</strain>
    </source>
</reference>
<organism evidence="4 5">
    <name type="scientific">Gordonia terrae C-6</name>
    <dbReference type="NCBI Taxonomy" id="1316928"/>
    <lineage>
        <taxon>Bacteria</taxon>
        <taxon>Bacillati</taxon>
        <taxon>Actinomycetota</taxon>
        <taxon>Actinomycetes</taxon>
        <taxon>Mycobacteriales</taxon>
        <taxon>Gordoniaceae</taxon>
        <taxon>Gordonia</taxon>
    </lineage>
</organism>
<feature type="transmembrane region" description="Helical" evidence="2">
    <location>
        <begin position="74"/>
        <end position="95"/>
    </location>
</feature>
<feature type="compositionally biased region" description="Basic and acidic residues" evidence="1">
    <location>
        <begin position="431"/>
        <end position="440"/>
    </location>
</feature>